<dbReference type="InterPro" id="IPR026051">
    <property type="entry name" value="ALG1-like"/>
</dbReference>
<dbReference type="AlphaFoldDB" id="A0A6V8HEZ0"/>
<evidence type="ECO:0000256" key="5">
    <source>
        <dbReference type="ARBA" id="ARBA00022676"/>
    </source>
</evidence>
<evidence type="ECO:0000313" key="13">
    <source>
        <dbReference type="EMBL" id="GAM40070.1"/>
    </source>
</evidence>
<evidence type="ECO:0000256" key="12">
    <source>
        <dbReference type="SAM" id="Phobius"/>
    </source>
</evidence>
<keyword evidence="8" id="KW-0256">Endoplasmic reticulum</keyword>
<dbReference type="FunFam" id="3.40.50.2000:FF:000162">
    <property type="entry name" value="Beta-1,4-mannosyltransferase (Alg1), putative"/>
    <property type="match status" value="1"/>
</dbReference>
<gene>
    <name evidence="13" type="ORF">TCE0_034f12127</name>
</gene>
<dbReference type="PANTHER" id="PTHR13036">
    <property type="entry name" value="BETA1,4 MANNOSYLTRANSFERASE"/>
    <property type="match status" value="1"/>
</dbReference>
<keyword evidence="5" id="KW-0328">Glycosyltransferase</keyword>
<dbReference type="PANTHER" id="PTHR13036:SF0">
    <property type="entry name" value="CHITOBIOSYLDIPHOSPHODOLICHOL BETA-MANNOSYLTRANSFERASE"/>
    <property type="match status" value="1"/>
</dbReference>
<organism evidence="13 14">
    <name type="scientific">Talaromyces pinophilus</name>
    <name type="common">Penicillium pinophilum</name>
    <dbReference type="NCBI Taxonomy" id="128442"/>
    <lineage>
        <taxon>Eukaryota</taxon>
        <taxon>Fungi</taxon>
        <taxon>Dikarya</taxon>
        <taxon>Ascomycota</taxon>
        <taxon>Pezizomycotina</taxon>
        <taxon>Eurotiomycetes</taxon>
        <taxon>Eurotiomycetidae</taxon>
        <taxon>Eurotiales</taxon>
        <taxon>Trichocomaceae</taxon>
        <taxon>Talaromyces</taxon>
        <taxon>Talaromyces sect. Talaromyces</taxon>
    </lineage>
</organism>
<keyword evidence="9 12" id="KW-1133">Transmembrane helix</keyword>
<evidence type="ECO:0000256" key="7">
    <source>
        <dbReference type="ARBA" id="ARBA00022692"/>
    </source>
</evidence>
<evidence type="ECO:0000256" key="9">
    <source>
        <dbReference type="ARBA" id="ARBA00022989"/>
    </source>
</evidence>
<dbReference type="EMBL" id="DF933830">
    <property type="protein sequence ID" value="GAM40070.1"/>
    <property type="molecule type" value="Genomic_DNA"/>
</dbReference>
<comment type="pathway">
    <text evidence="2">Protein modification; protein glycosylation.</text>
</comment>
<evidence type="ECO:0000256" key="6">
    <source>
        <dbReference type="ARBA" id="ARBA00022679"/>
    </source>
</evidence>
<comment type="function">
    <text evidence="11">Participates in the formation of the lipid-linked precursor oligosaccharide for N-glycosylation. Involved in assembling the dolichol-pyrophosphate-GlcNAc(2)-Man(5) intermediate on the cytoplasmic surface of the ER.</text>
</comment>
<name>A0A6V8HEZ0_TALPI</name>
<accession>A0A6V8HEZ0</accession>
<protein>
    <recommendedName>
        <fullName evidence="4">Chitobiosyldiphosphodolichol beta-mannosyltransferase</fullName>
        <ecNumber evidence="3">2.4.1.142</ecNumber>
    </recommendedName>
</protein>
<evidence type="ECO:0000313" key="14">
    <source>
        <dbReference type="Proteomes" id="UP000053095"/>
    </source>
</evidence>
<evidence type="ECO:0000256" key="1">
    <source>
        <dbReference type="ARBA" id="ARBA00004389"/>
    </source>
</evidence>
<keyword evidence="14" id="KW-1185">Reference proteome</keyword>
<proteinExistence type="predicted"/>
<dbReference type="Proteomes" id="UP000053095">
    <property type="component" value="Unassembled WGS sequence"/>
</dbReference>
<evidence type="ECO:0000256" key="2">
    <source>
        <dbReference type="ARBA" id="ARBA00004922"/>
    </source>
</evidence>
<evidence type="ECO:0000256" key="10">
    <source>
        <dbReference type="ARBA" id="ARBA00023136"/>
    </source>
</evidence>
<keyword evidence="7 12" id="KW-0812">Transmembrane</keyword>
<feature type="transmembrane region" description="Helical" evidence="12">
    <location>
        <begin position="6"/>
        <end position="23"/>
    </location>
</feature>
<dbReference type="GO" id="GO:0005789">
    <property type="term" value="C:endoplasmic reticulum membrane"/>
    <property type="evidence" value="ECO:0007669"/>
    <property type="project" value="UniProtKB-SubCell"/>
</dbReference>
<sequence length="359" mass="39749">MVETAISIAFWLSTCLTVIILALPSQYIPRRAKEGENHNDQEKVTVQILVLGDIGRSPRMQYHALSIARHGGLVDIIGYQGDQHPLVRISNWYEKLFCGWATAHLCVTNAMARVLKEEFGISKAPILTLHDRPASHFKAILDEEERVQFLASLEEVTATKAKLASGDVRVLVSSTSWTPDEDFLVLIDALCRYSEVATAENTTLPRVLAIITGKGPQKEMYLNEISSREKAGKLEKVTIKTAWLSTLDYARLLGCASLGVSLHTSSSGVDLPMKVVDMFGAGLPVVGWSRFEAWPELVTEGVNGRGFGSSEELASHLTDLFGNPKKLENLRNGAQKESLRRWDQEWDPIAGRLLELVKP</sequence>
<dbReference type="Gene3D" id="3.40.50.2000">
    <property type="entry name" value="Glycogen Phosphorylase B"/>
    <property type="match status" value="1"/>
</dbReference>
<keyword evidence="10 12" id="KW-0472">Membrane</keyword>
<comment type="subcellular location">
    <subcellularLocation>
        <location evidence="1">Endoplasmic reticulum membrane</location>
        <topology evidence="1">Single-pass membrane protein</topology>
    </subcellularLocation>
</comment>
<dbReference type="SUPFAM" id="SSF53756">
    <property type="entry name" value="UDP-Glycosyltransferase/glycogen phosphorylase"/>
    <property type="match status" value="1"/>
</dbReference>
<keyword evidence="6" id="KW-0808">Transferase</keyword>
<comment type="caution">
    <text evidence="13">The sequence shown here is derived from an EMBL/GenBank/DDBJ whole genome shotgun (WGS) entry which is preliminary data.</text>
</comment>
<evidence type="ECO:0000256" key="11">
    <source>
        <dbReference type="ARBA" id="ARBA00024899"/>
    </source>
</evidence>
<evidence type="ECO:0000256" key="8">
    <source>
        <dbReference type="ARBA" id="ARBA00022824"/>
    </source>
</evidence>
<dbReference type="GO" id="GO:0004578">
    <property type="term" value="F:chitobiosyldiphosphodolichol beta-mannosyltransferase activity"/>
    <property type="evidence" value="ECO:0007669"/>
    <property type="project" value="UniProtKB-EC"/>
</dbReference>
<evidence type="ECO:0000256" key="4">
    <source>
        <dbReference type="ARBA" id="ARBA00015841"/>
    </source>
</evidence>
<evidence type="ECO:0000256" key="3">
    <source>
        <dbReference type="ARBA" id="ARBA00012611"/>
    </source>
</evidence>
<reference evidence="14" key="1">
    <citation type="journal article" date="2015" name="Genome Announc.">
        <title>Draft genome sequence of Talaromyces cellulolyticus strain Y-94, a source of lignocellulosic biomass-degrading enzymes.</title>
        <authorList>
            <person name="Fujii T."/>
            <person name="Koike H."/>
            <person name="Sawayama S."/>
            <person name="Yano S."/>
            <person name="Inoue H."/>
        </authorList>
    </citation>
    <scope>NUCLEOTIDE SEQUENCE [LARGE SCALE GENOMIC DNA]</scope>
    <source>
        <strain evidence="14">Y-94</strain>
    </source>
</reference>
<dbReference type="Pfam" id="PF13692">
    <property type="entry name" value="Glyco_trans_1_4"/>
    <property type="match status" value="1"/>
</dbReference>
<dbReference type="EC" id="2.4.1.142" evidence="3"/>